<feature type="chain" id="PRO_5040300257" evidence="2">
    <location>
        <begin position="22"/>
        <end position="119"/>
    </location>
</feature>
<reference evidence="3" key="1">
    <citation type="submission" date="2020-11" db="EMBL/GenBank/DDBJ databases">
        <authorList>
            <consortium name="DOE Joint Genome Institute"/>
            <person name="Ahrendt S."/>
            <person name="Riley R."/>
            <person name="Andreopoulos W."/>
            <person name="Labutti K."/>
            <person name="Pangilinan J."/>
            <person name="Ruiz-Duenas F.J."/>
            <person name="Barrasa J.M."/>
            <person name="Sanchez-Garcia M."/>
            <person name="Camarero S."/>
            <person name="Miyauchi S."/>
            <person name="Serrano A."/>
            <person name="Linde D."/>
            <person name="Babiker R."/>
            <person name="Drula E."/>
            <person name="Ayuso-Fernandez I."/>
            <person name="Pacheco R."/>
            <person name="Padilla G."/>
            <person name="Ferreira P."/>
            <person name="Barriuso J."/>
            <person name="Kellner H."/>
            <person name="Castanera R."/>
            <person name="Alfaro M."/>
            <person name="Ramirez L."/>
            <person name="Pisabarro A.G."/>
            <person name="Kuo A."/>
            <person name="Tritt A."/>
            <person name="Lipzen A."/>
            <person name="He G."/>
            <person name="Yan M."/>
            <person name="Ng V."/>
            <person name="Cullen D."/>
            <person name="Martin F."/>
            <person name="Rosso M.-N."/>
            <person name="Henrissat B."/>
            <person name="Hibbett D."/>
            <person name="Martinez A.T."/>
            <person name="Grigoriev I.V."/>
        </authorList>
    </citation>
    <scope>NUCLEOTIDE SEQUENCE</scope>
    <source>
        <strain evidence="3">CBS 506.95</strain>
    </source>
</reference>
<organism evidence="3 4">
    <name type="scientific">Crepidotus variabilis</name>
    <dbReference type="NCBI Taxonomy" id="179855"/>
    <lineage>
        <taxon>Eukaryota</taxon>
        <taxon>Fungi</taxon>
        <taxon>Dikarya</taxon>
        <taxon>Basidiomycota</taxon>
        <taxon>Agaricomycotina</taxon>
        <taxon>Agaricomycetes</taxon>
        <taxon>Agaricomycetidae</taxon>
        <taxon>Agaricales</taxon>
        <taxon>Agaricineae</taxon>
        <taxon>Crepidotaceae</taxon>
        <taxon>Crepidotus</taxon>
    </lineage>
</organism>
<comment type="caution">
    <text evidence="3">The sequence shown here is derived from an EMBL/GenBank/DDBJ whole genome shotgun (WGS) entry which is preliminary data.</text>
</comment>
<evidence type="ECO:0000256" key="2">
    <source>
        <dbReference type="SAM" id="SignalP"/>
    </source>
</evidence>
<accession>A0A9P6EFT2</accession>
<keyword evidence="4" id="KW-1185">Reference proteome</keyword>
<feature type="signal peptide" evidence="2">
    <location>
        <begin position="1"/>
        <end position="21"/>
    </location>
</feature>
<dbReference type="EMBL" id="MU157854">
    <property type="protein sequence ID" value="KAF9528306.1"/>
    <property type="molecule type" value="Genomic_DNA"/>
</dbReference>
<feature type="region of interest" description="Disordered" evidence="1">
    <location>
        <begin position="80"/>
        <end position="119"/>
    </location>
</feature>
<dbReference type="Proteomes" id="UP000807306">
    <property type="component" value="Unassembled WGS sequence"/>
</dbReference>
<name>A0A9P6EFT2_9AGAR</name>
<evidence type="ECO:0000256" key="1">
    <source>
        <dbReference type="SAM" id="MobiDB-lite"/>
    </source>
</evidence>
<keyword evidence="2" id="KW-0732">Signal</keyword>
<evidence type="ECO:0000313" key="4">
    <source>
        <dbReference type="Proteomes" id="UP000807306"/>
    </source>
</evidence>
<dbReference type="AlphaFoldDB" id="A0A9P6EFT2"/>
<evidence type="ECO:0000313" key="3">
    <source>
        <dbReference type="EMBL" id="KAF9528306.1"/>
    </source>
</evidence>
<protein>
    <submittedName>
        <fullName evidence="3">Uncharacterized protein</fullName>
    </submittedName>
</protein>
<proteinExistence type="predicted"/>
<sequence>MQFTTFFTALLLLGCSVSVLAAPPRHTHSSAGRARARALGTRKAQFLTSRDVANIVDQILVDRGLVWDAEEADDLMERMMAAGGGGQGHGNGGNGGHPIPPAPPNSPASSPETPKRKTK</sequence>
<gene>
    <name evidence="3" type="ORF">CPB83DRAFT_854815</name>
</gene>
<feature type="compositionally biased region" description="Gly residues" evidence="1">
    <location>
        <begin position="82"/>
        <end position="96"/>
    </location>
</feature>